<proteinExistence type="predicted"/>
<name>A0A103XVE3_CYNCS</name>
<accession>A0A103XVE3</accession>
<dbReference type="PRINTS" id="PR01438">
    <property type="entry name" value="UNVRSLSTRESS"/>
</dbReference>
<gene>
    <name evidence="2" type="ORF">Ccrd_000285</name>
</gene>
<dbReference type="Gramene" id="KVH97598">
    <property type="protein sequence ID" value="KVH97598"/>
    <property type="gene ID" value="Ccrd_000285"/>
</dbReference>
<dbReference type="PANTHER" id="PTHR31964">
    <property type="entry name" value="ADENINE NUCLEOTIDE ALPHA HYDROLASES-LIKE SUPERFAMILY PROTEIN"/>
    <property type="match status" value="1"/>
</dbReference>
<dbReference type="SUPFAM" id="SSF52402">
    <property type="entry name" value="Adenine nucleotide alpha hydrolases-like"/>
    <property type="match status" value="2"/>
</dbReference>
<reference evidence="2 3" key="1">
    <citation type="journal article" date="2016" name="Sci. Rep.">
        <title>The genome sequence of the outbreeding globe artichoke constructed de novo incorporating a phase-aware low-pass sequencing strategy of F1 progeny.</title>
        <authorList>
            <person name="Scaglione D."/>
            <person name="Reyes-Chin-Wo S."/>
            <person name="Acquadro A."/>
            <person name="Froenicke L."/>
            <person name="Portis E."/>
            <person name="Beitel C."/>
            <person name="Tirone M."/>
            <person name="Mauro R."/>
            <person name="Lo Monaco A."/>
            <person name="Mauromicale G."/>
            <person name="Faccioli P."/>
            <person name="Cattivelli L."/>
            <person name="Rieseberg L."/>
            <person name="Michelmore R."/>
            <person name="Lanteri S."/>
        </authorList>
    </citation>
    <scope>NUCLEOTIDE SEQUENCE [LARGE SCALE GENOMIC DNA]</scope>
    <source>
        <strain evidence="2">2C</strain>
    </source>
</reference>
<dbReference type="STRING" id="59895.A0A103XVE3"/>
<dbReference type="InterPro" id="IPR006015">
    <property type="entry name" value="Universal_stress_UspA"/>
</dbReference>
<feature type="domain" description="UspA" evidence="1">
    <location>
        <begin position="47"/>
        <end position="192"/>
    </location>
</feature>
<dbReference type="AlphaFoldDB" id="A0A103XVE3"/>
<dbReference type="PANTHER" id="PTHR31964:SF113">
    <property type="entry name" value="USPA DOMAIN-CONTAINING PROTEIN"/>
    <property type="match status" value="1"/>
</dbReference>
<dbReference type="Proteomes" id="UP000243975">
    <property type="component" value="Unassembled WGS sequence"/>
</dbReference>
<evidence type="ECO:0000313" key="2">
    <source>
        <dbReference type="EMBL" id="KVH97598.1"/>
    </source>
</evidence>
<evidence type="ECO:0000259" key="1">
    <source>
        <dbReference type="Pfam" id="PF00582"/>
    </source>
</evidence>
<sequence>MYGSFWCKHITPRKVVHRLQSVKVAEEDELTKKSDIGVAVDMESQKKKVMVAIDESEFGSYALEWALQNLHDSMANKELLLFTVQPMSDYNYLSASSYGSTPPELIGNLQEYHKKVALNLLNQAKDLCSKYGIAAETVTEVGDPKELICEAVEKFKIQLLVLGSHSRGALKRVFLGSVSNHCVQHVKCPVLVSSMKTKVMVVIDNCEFSEHALSWIFQNLGSTIVDTELLIYTARIPVDISYLYASSWATAELMKELKDSEKKAAIDLLKKAKTICSNHGIPAEGMTEVGDPKVVICNAVENLKHSVARGRQSWWGSCYEVSLHSVAICNEKTLLGSVSNYYVHHAKCPVLVMNTTD</sequence>
<dbReference type="InterPro" id="IPR014729">
    <property type="entry name" value="Rossmann-like_a/b/a_fold"/>
</dbReference>
<evidence type="ECO:0000313" key="3">
    <source>
        <dbReference type="Proteomes" id="UP000243975"/>
    </source>
</evidence>
<comment type="caution">
    <text evidence="2">The sequence shown here is derived from an EMBL/GenBank/DDBJ whole genome shotgun (WGS) entry which is preliminary data.</text>
</comment>
<keyword evidence="3" id="KW-1185">Reference proteome</keyword>
<dbReference type="InterPro" id="IPR006016">
    <property type="entry name" value="UspA"/>
</dbReference>
<dbReference type="EMBL" id="LEKV01003824">
    <property type="protein sequence ID" value="KVH97598.1"/>
    <property type="molecule type" value="Genomic_DNA"/>
</dbReference>
<dbReference type="Gene3D" id="3.40.50.620">
    <property type="entry name" value="HUPs"/>
    <property type="match status" value="2"/>
</dbReference>
<organism evidence="2 3">
    <name type="scientific">Cynara cardunculus var. scolymus</name>
    <name type="common">Globe artichoke</name>
    <name type="synonym">Cynara scolymus</name>
    <dbReference type="NCBI Taxonomy" id="59895"/>
    <lineage>
        <taxon>Eukaryota</taxon>
        <taxon>Viridiplantae</taxon>
        <taxon>Streptophyta</taxon>
        <taxon>Embryophyta</taxon>
        <taxon>Tracheophyta</taxon>
        <taxon>Spermatophyta</taxon>
        <taxon>Magnoliopsida</taxon>
        <taxon>eudicotyledons</taxon>
        <taxon>Gunneridae</taxon>
        <taxon>Pentapetalae</taxon>
        <taxon>asterids</taxon>
        <taxon>campanulids</taxon>
        <taxon>Asterales</taxon>
        <taxon>Asteraceae</taxon>
        <taxon>Carduoideae</taxon>
        <taxon>Cardueae</taxon>
        <taxon>Carduinae</taxon>
        <taxon>Cynara</taxon>
    </lineage>
</organism>
<protein>
    <submittedName>
        <fullName evidence="2">Rossmann-like alpha/beta/alpha sandwich fold</fullName>
    </submittedName>
</protein>
<dbReference type="Pfam" id="PF00582">
    <property type="entry name" value="Usp"/>
    <property type="match status" value="1"/>
</dbReference>
<dbReference type="CDD" id="cd23659">
    <property type="entry name" value="USP_At3g01520-like"/>
    <property type="match status" value="2"/>
</dbReference>